<name>A0A380TBW6_9ZZZZ</name>
<evidence type="ECO:0000256" key="6">
    <source>
        <dbReference type="ARBA" id="ARBA00023136"/>
    </source>
</evidence>
<organism evidence="8">
    <name type="scientific">metagenome</name>
    <dbReference type="NCBI Taxonomy" id="256318"/>
    <lineage>
        <taxon>unclassified sequences</taxon>
        <taxon>metagenomes</taxon>
    </lineage>
</organism>
<evidence type="ECO:0000256" key="3">
    <source>
        <dbReference type="ARBA" id="ARBA00022475"/>
    </source>
</evidence>
<feature type="transmembrane region" description="Helical" evidence="7">
    <location>
        <begin position="389"/>
        <end position="410"/>
    </location>
</feature>
<evidence type="ECO:0000256" key="7">
    <source>
        <dbReference type="SAM" id="Phobius"/>
    </source>
</evidence>
<keyword evidence="3" id="KW-1003">Cell membrane</keyword>
<feature type="transmembrane region" description="Helical" evidence="7">
    <location>
        <begin position="120"/>
        <end position="141"/>
    </location>
</feature>
<keyword evidence="4 7" id="KW-0812">Transmembrane</keyword>
<dbReference type="InterPro" id="IPR050833">
    <property type="entry name" value="Poly_Biosynth_Transport"/>
</dbReference>
<dbReference type="AlphaFoldDB" id="A0A380TBW6"/>
<proteinExistence type="inferred from homology"/>
<feature type="transmembrane region" description="Helical" evidence="7">
    <location>
        <begin position="20"/>
        <end position="44"/>
    </location>
</feature>
<evidence type="ECO:0000256" key="1">
    <source>
        <dbReference type="ARBA" id="ARBA00004651"/>
    </source>
</evidence>
<dbReference type="PANTHER" id="PTHR30250">
    <property type="entry name" value="PST FAMILY PREDICTED COLANIC ACID TRANSPORTER"/>
    <property type="match status" value="1"/>
</dbReference>
<dbReference type="Pfam" id="PF13440">
    <property type="entry name" value="Polysacc_synt_3"/>
    <property type="match status" value="1"/>
</dbReference>
<feature type="transmembrane region" description="Helical" evidence="7">
    <location>
        <begin position="422"/>
        <end position="445"/>
    </location>
</feature>
<dbReference type="EMBL" id="UIDG01000067">
    <property type="protein sequence ID" value="SUS04937.1"/>
    <property type="molecule type" value="Genomic_DNA"/>
</dbReference>
<dbReference type="GO" id="GO:0005886">
    <property type="term" value="C:plasma membrane"/>
    <property type="evidence" value="ECO:0007669"/>
    <property type="project" value="UniProtKB-SubCell"/>
</dbReference>
<feature type="transmembrane region" description="Helical" evidence="7">
    <location>
        <begin position="331"/>
        <end position="355"/>
    </location>
</feature>
<evidence type="ECO:0000256" key="2">
    <source>
        <dbReference type="ARBA" id="ARBA00007430"/>
    </source>
</evidence>
<feature type="transmembrane region" description="Helical" evidence="7">
    <location>
        <begin position="153"/>
        <end position="174"/>
    </location>
</feature>
<protein>
    <recommendedName>
        <fullName evidence="9">Polysaccharide biosynthesis protein</fullName>
    </recommendedName>
</protein>
<accession>A0A380TBW6</accession>
<evidence type="ECO:0000256" key="5">
    <source>
        <dbReference type="ARBA" id="ARBA00022989"/>
    </source>
</evidence>
<comment type="similarity">
    <text evidence="2">Belongs to the polysaccharide synthase family.</text>
</comment>
<feature type="transmembrane region" description="Helical" evidence="7">
    <location>
        <begin position="364"/>
        <end position="383"/>
    </location>
</feature>
<keyword evidence="5 7" id="KW-1133">Transmembrane helix</keyword>
<gene>
    <name evidence="8" type="ORF">DF3PB_1590003</name>
</gene>
<feature type="transmembrane region" description="Helical" evidence="7">
    <location>
        <begin position="50"/>
        <end position="68"/>
    </location>
</feature>
<dbReference type="PANTHER" id="PTHR30250:SF10">
    <property type="entry name" value="LIPOPOLYSACCHARIDE BIOSYNTHESIS PROTEIN WZXC"/>
    <property type="match status" value="1"/>
</dbReference>
<reference evidence="8" key="1">
    <citation type="submission" date="2018-07" db="EMBL/GenBank/DDBJ databases">
        <authorList>
            <person name="Quirk P.G."/>
            <person name="Krulwich T.A."/>
        </authorList>
    </citation>
    <scope>NUCLEOTIDE SEQUENCE</scope>
</reference>
<feature type="transmembrane region" description="Helical" evidence="7">
    <location>
        <begin position="298"/>
        <end position="325"/>
    </location>
</feature>
<evidence type="ECO:0008006" key="9">
    <source>
        <dbReference type="Google" id="ProtNLM"/>
    </source>
</evidence>
<sequence>MSKGRTPETTALRERTLRGVAVTASRGVFTAVLRVLTVAILARILVPEEFGLVAAVATLQQIASLFVLRGLGDVIVQKAEVTAKDTGTAMTLLVLSGLLCYAGFWFAADWIERLLALPGAAATLRVISLAVPIEALAQVYISDARRRLRFERIALIEAAASVFGYTVLSIGLALAGAGAWALVGGVVGVSVVRLVGFAWDTFRDYRPYFSLESARKMFSFTALVTVWTVAGHVFHNIDRLILARLMGAEAVGYLTNARNFVTTFTEFYALPVNQVLFPVLSRLQDDRERLMEGYRHAAAFSALLGMPSALVVCLIAEPLVGVLLGSQWGPAVPVVQVMGLSIFTTICAMPCVVFLRGMGQVSEIVVLTIAETVILVVSLFFIYPLGLEAVVGLSVAIQLIGTYLGTMILGSKLKAPMRQMLAPLRTATVLTVLLAAIWLVLEAFGLSTDTYLGAGVFVSVGSAAFLALFFLAPKRFLGRDLEWLHTLVINEGGKVVNTVRRRRPLAVL</sequence>
<feature type="transmembrane region" description="Helical" evidence="7">
    <location>
        <begin position="180"/>
        <end position="199"/>
    </location>
</feature>
<comment type="subcellular location">
    <subcellularLocation>
        <location evidence="1">Cell membrane</location>
        <topology evidence="1">Multi-pass membrane protein</topology>
    </subcellularLocation>
</comment>
<evidence type="ECO:0000313" key="8">
    <source>
        <dbReference type="EMBL" id="SUS04937.1"/>
    </source>
</evidence>
<feature type="transmembrane region" description="Helical" evidence="7">
    <location>
        <begin position="451"/>
        <end position="472"/>
    </location>
</feature>
<keyword evidence="6 7" id="KW-0472">Membrane</keyword>
<feature type="transmembrane region" description="Helical" evidence="7">
    <location>
        <begin position="89"/>
        <end position="108"/>
    </location>
</feature>
<evidence type="ECO:0000256" key="4">
    <source>
        <dbReference type="ARBA" id="ARBA00022692"/>
    </source>
</evidence>